<reference evidence="1" key="2">
    <citation type="submission" date="2018-08" db="UniProtKB">
        <authorList>
            <consortium name="EnsemblPlants"/>
        </authorList>
    </citation>
    <scope>IDENTIFICATION</scope>
    <source>
        <strain evidence="1">Yugu1</strain>
    </source>
</reference>
<dbReference type="EMBL" id="AGNK02005953">
    <property type="status" value="NOT_ANNOTATED_CDS"/>
    <property type="molecule type" value="Genomic_DNA"/>
</dbReference>
<reference evidence="2" key="1">
    <citation type="journal article" date="2012" name="Nat. Biotechnol.">
        <title>Reference genome sequence of the model plant Setaria.</title>
        <authorList>
            <person name="Bennetzen J.L."/>
            <person name="Schmutz J."/>
            <person name="Wang H."/>
            <person name="Percifield R."/>
            <person name="Hawkins J."/>
            <person name="Pontaroli A.C."/>
            <person name="Estep M."/>
            <person name="Feng L."/>
            <person name="Vaughn J.N."/>
            <person name="Grimwood J."/>
            <person name="Jenkins J."/>
            <person name="Barry K."/>
            <person name="Lindquist E."/>
            <person name="Hellsten U."/>
            <person name="Deshpande S."/>
            <person name="Wang X."/>
            <person name="Wu X."/>
            <person name="Mitros T."/>
            <person name="Triplett J."/>
            <person name="Yang X."/>
            <person name="Ye C.Y."/>
            <person name="Mauro-Herrera M."/>
            <person name="Wang L."/>
            <person name="Li P."/>
            <person name="Sharma M."/>
            <person name="Sharma R."/>
            <person name="Ronald P.C."/>
            <person name="Panaud O."/>
            <person name="Kellogg E.A."/>
            <person name="Brutnell T.P."/>
            <person name="Doust A.N."/>
            <person name="Tuskan G.A."/>
            <person name="Rokhsar D."/>
            <person name="Devos K.M."/>
        </authorList>
    </citation>
    <scope>NUCLEOTIDE SEQUENCE [LARGE SCALE GENOMIC DNA]</scope>
    <source>
        <strain evidence="2">cv. Yugu1</strain>
    </source>
</reference>
<dbReference type="Proteomes" id="UP000004995">
    <property type="component" value="Unassembled WGS sequence"/>
</dbReference>
<name>K4AP47_SETIT</name>
<sequence>MILRRALRLPDAASSILKVFSCTLLHQFLACMQLILQCNSSMCALKQ</sequence>
<dbReference type="EnsemblPlants" id="KQK90669">
    <property type="protein sequence ID" value="KQK90669"/>
    <property type="gene ID" value="SETIT_040695mg"/>
</dbReference>
<keyword evidence="2" id="KW-1185">Reference proteome</keyword>
<dbReference type="Gramene" id="KQK90669">
    <property type="protein sequence ID" value="KQK90669"/>
    <property type="gene ID" value="SETIT_040695mg"/>
</dbReference>
<accession>K4AP47</accession>
<dbReference type="InParanoid" id="K4AP47"/>
<evidence type="ECO:0000313" key="1">
    <source>
        <dbReference type="EnsemblPlants" id="KQK90669"/>
    </source>
</evidence>
<dbReference type="AlphaFoldDB" id="K4AP47"/>
<dbReference type="HOGENOM" id="CLU_3176382_0_0_1"/>
<organism evidence="1 2">
    <name type="scientific">Setaria italica</name>
    <name type="common">Foxtail millet</name>
    <name type="synonym">Panicum italicum</name>
    <dbReference type="NCBI Taxonomy" id="4555"/>
    <lineage>
        <taxon>Eukaryota</taxon>
        <taxon>Viridiplantae</taxon>
        <taxon>Streptophyta</taxon>
        <taxon>Embryophyta</taxon>
        <taxon>Tracheophyta</taxon>
        <taxon>Spermatophyta</taxon>
        <taxon>Magnoliopsida</taxon>
        <taxon>Liliopsida</taxon>
        <taxon>Poales</taxon>
        <taxon>Poaceae</taxon>
        <taxon>PACMAD clade</taxon>
        <taxon>Panicoideae</taxon>
        <taxon>Panicodae</taxon>
        <taxon>Paniceae</taxon>
        <taxon>Cenchrinae</taxon>
        <taxon>Setaria</taxon>
    </lineage>
</organism>
<proteinExistence type="predicted"/>
<evidence type="ECO:0000313" key="2">
    <source>
        <dbReference type="Proteomes" id="UP000004995"/>
    </source>
</evidence>
<protein>
    <submittedName>
        <fullName evidence="1">Uncharacterized protein</fullName>
    </submittedName>
</protein>